<organism evidence="3 4">
    <name type="scientific">Maioricimonas rarisocia</name>
    <dbReference type="NCBI Taxonomy" id="2528026"/>
    <lineage>
        <taxon>Bacteria</taxon>
        <taxon>Pseudomonadati</taxon>
        <taxon>Planctomycetota</taxon>
        <taxon>Planctomycetia</taxon>
        <taxon>Planctomycetales</taxon>
        <taxon>Planctomycetaceae</taxon>
        <taxon>Maioricimonas</taxon>
    </lineage>
</organism>
<name>A0A517ZAV4_9PLAN</name>
<keyword evidence="1" id="KW-1133">Transmembrane helix</keyword>
<evidence type="ECO:0000313" key="4">
    <source>
        <dbReference type="Proteomes" id="UP000320496"/>
    </source>
</evidence>
<proteinExistence type="predicted"/>
<dbReference type="KEGG" id="mri:Mal4_39820"/>
<evidence type="ECO:0000259" key="2">
    <source>
        <dbReference type="Pfam" id="PF01609"/>
    </source>
</evidence>
<protein>
    <submittedName>
        <fullName evidence="3">Transposase DDE domain protein</fullName>
    </submittedName>
</protein>
<reference evidence="3 4" key="1">
    <citation type="submission" date="2019-02" db="EMBL/GenBank/DDBJ databases">
        <title>Deep-cultivation of Planctomycetes and their phenomic and genomic characterization uncovers novel biology.</title>
        <authorList>
            <person name="Wiegand S."/>
            <person name="Jogler M."/>
            <person name="Boedeker C."/>
            <person name="Pinto D."/>
            <person name="Vollmers J."/>
            <person name="Rivas-Marin E."/>
            <person name="Kohn T."/>
            <person name="Peeters S.H."/>
            <person name="Heuer A."/>
            <person name="Rast P."/>
            <person name="Oberbeckmann S."/>
            <person name="Bunk B."/>
            <person name="Jeske O."/>
            <person name="Meyerdierks A."/>
            <person name="Storesund J.E."/>
            <person name="Kallscheuer N."/>
            <person name="Luecker S."/>
            <person name="Lage O.M."/>
            <person name="Pohl T."/>
            <person name="Merkel B.J."/>
            <person name="Hornburger P."/>
            <person name="Mueller R.-W."/>
            <person name="Bruemmer F."/>
            <person name="Labrenz M."/>
            <person name="Spormann A.M."/>
            <person name="Op den Camp H."/>
            <person name="Overmann J."/>
            <person name="Amann R."/>
            <person name="Jetten M.S.M."/>
            <person name="Mascher T."/>
            <person name="Medema M.H."/>
            <person name="Devos D.P."/>
            <person name="Kaster A.-K."/>
            <person name="Ovreas L."/>
            <person name="Rohde M."/>
            <person name="Galperin M.Y."/>
            <person name="Jogler C."/>
        </authorList>
    </citation>
    <scope>NUCLEOTIDE SEQUENCE [LARGE SCALE GENOMIC DNA]</scope>
    <source>
        <strain evidence="3 4">Mal4</strain>
    </source>
</reference>
<accession>A0A517ZAV4</accession>
<dbReference type="Pfam" id="PF01609">
    <property type="entry name" value="DDE_Tnp_1"/>
    <property type="match status" value="1"/>
</dbReference>
<feature type="transmembrane region" description="Helical" evidence="1">
    <location>
        <begin position="182"/>
        <end position="201"/>
    </location>
</feature>
<dbReference type="InterPro" id="IPR002559">
    <property type="entry name" value="Transposase_11"/>
</dbReference>
<keyword evidence="1" id="KW-0812">Transmembrane</keyword>
<dbReference type="RefSeq" id="WP_145370800.1">
    <property type="nucleotide sequence ID" value="NZ_CP036275.1"/>
</dbReference>
<dbReference type="GO" id="GO:0006313">
    <property type="term" value="P:DNA transposition"/>
    <property type="evidence" value="ECO:0007669"/>
    <property type="project" value="InterPro"/>
</dbReference>
<evidence type="ECO:0000256" key="1">
    <source>
        <dbReference type="SAM" id="Phobius"/>
    </source>
</evidence>
<keyword evidence="4" id="KW-1185">Reference proteome</keyword>
<keyword evidence="1" id="KW-0472">Membrane</keyword>
<evidence type="ECO:0000313" key="3">
    <source>
        <dbReference type="EMBL" id="QDU39636.1"/>
    </source>
</evidence>
<dbReference type="AlphaFoldDB" id="A0A517ZAV4"/>
<sequence>MKDGRTHLAYKAEHTVDLGSEQILSADVHHGTDSDTATIIDSIATAQRHVAAAGGEAAINEVAADKGYHSNTVLVDCQEAGVRTCIPERETGQRKWNDKPLEVEQAFRDNRLRVKRRKGRRLQRLRSELVEWTFAHVCETGGARRTWLRGLENVRKRYTIQAAGRNLGLVMRRLFGIGTPRSLQGAVVALCALILGLWGLLRRLETLRAAFGWQMANNARFVATYFGTTLRLAAV</sequence>
<dbReference type="Proteomes" id="UP000320496">
    <property type="component" value="Chromosome"/>
</dbReference>
<dbReference type="EMBL" id="CP036275">
    <property type="protein sequence ID" value="QDU39636.1"/>
    <property type="molecule type" value="Genomic_DNA"/>
</dbReference>
<dbReference type="GO" id="GO:0003677">
    <property type="term" value="F:DNA binding"/>
    <property type="evidence" value="ECO:0007669"/>
    <property type="project" value="InterPro"/>
</dbReference>
<gene>
    <name evidence="3" type="ORF">Mal4_39820</name>
</gene>
<dbReference type="GO" id="GO:0004803">
    <property type="term" value="F:transposase activity"/>
    <property type="evidence" value="ECO:0007669"/>
    <property type="project" value="InterPro"/>
</dbReference>
<dbReference type="OrthoDB" id="282417at2"/>
<feature type="domain" description="Transposase IS4-like" evidence="2">
    <location>
        <begin position="3"/>
        <end position="139"/>
    </location>
</feature>